<dbReference type="InterPro" id="IPR046945">
    <property type="entry name" value="RHMD-like"/>
</dbReference>
<organism evidence="5 6">
    <name type="scientific">Maioricimonas rarisocia</name>
    <dbReference type="NCBI Taxonomy" id="2528026"/>
    <lineage>
        <taxon>Bacteria</taxon>
        <taxon>Pseudomonadati</taxon>
        <taxon>Planctomycetota</taxon>
        <taxon>Planctomycetia</taxon>
        <taxon>Planctomycetales</taxon>
        <taxon>Planctomycetaceae</taxon>
        <taxon>Maioricimonas</taxon>
    </lineage>
</organism>
<dbReference type="PANTHER" id="PTHR13794:SF58">
    <property type="entry name" value="MITOCHONDRIAL ENOLASE SUPERFAMILY MEMBER 1"/>
    <property type="match status" value="1"/>
</dbReference>
<dbReference type="RefSeq" id="WP_145370280.1">
    <property type="nucleotide sequence ID" value="NZ_CP036275.1"/>
</dbReference>
<dbReference type="InterPro" id="IPR036849">
    <property type="entry name" value="Enolase-like_C_sf"/>
</dbReference>
<dbReference type="Gene3D" id="3.30.390.10">
    <property type="entry name" value="Enolase-like, N-terminal domain"/>
    <property type="match status" value="1"/>
</dbReference>
<dbReference type="InterPro" id="IPR013342">
    <property type="entry name" value="Mandelate_racemase_C"/>
</dbReference>
<dbReference type="SMART" id="SM00922">
    <property type="entry name" value="MR_MLE"/>
    <property type="match status" value="1"/>
</dbReference>
<dbReference type="GO" id="GO:0016052">
    <property type="term" value="P:carbohydrate catabolic process"/>
    <property type="evidence" value="ECO:0007669"/>
    <property type="project" value="TreeGrafter"/>
</dbReference>
<keyword evidence="3" id="KW-0460">Magnesium</keyword>
<dbReference type="KEGG" id="mri:Mal4_33950"/>
<dbReference type="Pfam" id="PF02746">
    <property type="entry name" value="MR_MLE_N"/>
    <property type="match status" value="1"/>
</dbReference>
<evidence type="ECO:0000313" key="5">
    <source>
        <dbReference type="EMBL" id="QDU39060.1"/>
    </source>
</evidence>
<evidence type="ECO:0000259" key="4">
    <source>
        <dbReference type="SMART" id="SM00922"/>
    </source>
</evidence>
<dbReference type="InterPro" id="IPR013341">
    <property type="entry name" value="Mandelate_racemase_N_dom"/>
</dbReference>
<dbReference type="GO" id="GO:0000287">
    <property type="term" value="F:magnesium ion binding"/>
    <property type="evidence" value="ECO:0007669"/>
    <property type="project" value="TreeGrafter"/>
</dbReference>
<evidence type="ECO:0000256" key="1">
    <source>
        <dbReference type="ARBA" id="ARBA00001946"/>
    </source>
</evidence>
<dbReference type="SUPFAM" id="SSF51604">
    <property type="entry name" value="Enolase C-terminal domain-like"/>
    <property type="match status" value="1"/>
</dbReference>
<dbReference type="SUPFAM" id="SSF54826">
    <property type="entry name" value="Enolase N-terminal domain-like"/>
    <property type="match status" value="1"/>
</dbReference>
<gene>
    <name evidence="5" type="primary">rhmD_1</name>
    <name evidence="5" type="ORF">Mal4_33950</name>
</gene>
<name>A0A517Z9A8_9PLAN</name>
<dbReference type="PANTHER" id="PTHR13794">
    <property type="entry name" value="ENOLASE SUPERFAMILY, MANDELATE RACEMASE"/>
    <property type="match status" value="1"/>
</dbReference>
<comment type="cofactor">
    <cofactor evidence="1">
        <name>Mg(2+)</name>
        <dbReference type="ChEBI" id="CHEBI:18420"/>
    </cofactor>
</comment>
<keyword evidence="2" id="KW-0479">Metal-binding</keyword>
<dbReference type="InterPro" id="IPR029017">
    <property type="entry name" value="Enolase-like_N"/>
</dbReference>
<evidence type="ECO:0000256" key="3">
    <source>
        <dbReference type="ARBA" id="ARBA00022842"/>
    </source>
</evidence>
<dbReference type="GO" id="GO:0050032">
    <property type="term" value="F:L-rhamnonate dehydratase activity"/>
    <property type="evidence" value="ECO:0007669"/>
    <property type="project" value="UniProtKB-EC"/>
</dbReference>
<dbReference type="Proteomes" id="UP000320496">
    <property type="component" value="Chromosome"/>
</dbReference>
<sequence length="343" mass="37563">MTITRVHAFQPIADDSPADWRTSLGQIAVRIETSDGLIGYGVGGGGAAGIHIIESILAPLLQGQSIEPVEDHWQAMYDATLPFGRKGVAIMALSGVDLALWDLRAKAADKSVVEWLGGTTGQAIPTYSTVWDDVDDETARGSSPVKLHVHPRSEAALQDRSAFIEEIVSRTAAAREAIGPERELMIDAWMEWDVPMTLAVAREIEPLQVGWIEEPISPDDLDGYRQLRDECSIPIAGGEHEFTHIGFRPLIEERLHRVLQPDVCWCGGMTELVRIYRMADGTGLRVIPHRGAEVWGLHALAALDPRPLAESGRPWMHWVAGQPSIEEEVVRIPDAAGFGVTLD</sequence>
<dbReference type="SFLD" id="SFLDS00001">
    <property type="entry name" value="Enolase"/>
    <property type="match status" value="1"/>
</dbReference>
<feature type="domain" description="Mandelate racemase/muconate lactonizing enzyme C-terminal" evidence="4">
    <location>
        <begin position="131"/>
        <end position="234"/>
    </location>
</feature>
<reference evidence="5 6" key="1">
    <citation type="submission" date="2019-02" db="EMBL/GenBank/DDBJ databases">
        <title>Deep-cultivation of Planctomycetes and their phenomic and genomic characterization uncovers novel biology.</title>
        <authorList>
            <person name="Wiegand S."/>
            <person name="Jogler M."/>
            <person name="Boedeker C."/>
            <person name="Pinto D."/>
            <person name="Vollmers J."/>
            <person name="Rivas-Marin E."/>
            <person name="Kohn T."/>
            <person name="Peeters S.H."/>
            <person name="Heuer A."/>
            <person name="Rast P."/>
            <person name="Oberbeckmann S."/>
            <person name="Bunk B."/>
            <person name="Jeske O."/>
            <person name="Meyerdierks A."/>
            <person name="Storesund J.E."/>
            <person name="Kallscheuer N."/>
            <person name="Luecker S."/>
            <person name="Lage O.M."/>
            <person name="Pohl T."/>
            <person name="Merkel B.J."/>
            <person name="Hornburger P."/>
            <person name="Mueller R.-W."/>
            <person name="Bruemmer F."/>
            <person name="Labrenz M."/>
            <person name="Spormann A.M."/>
            <person name="Op den Camp H."/>
            <person name="Overmann J."/>
            <person name="Amann R."/>
            <person name="Jetten M.S.M."/>
            <person name="Mascher T."/>
            <person name="Medema M.H."/>
            <person name="Devos D.P."/>
            <person name="Kaster A.-K."/>
            <person name="Ovreas L."/>
            <person name="Rohde M."/>
            <person name="Galperin M.Y."/>
            <person name="Jogler C."/>
        </authorList>
    </citation>
    <scope>NUCLEOTIDE SEQUENCE [LARGE SCALE GENOMIC DNA]</scope>
    <source>
        <strain evidence="5 6">Mal4</strain>
    </source>
</reference>
<dbReference type="Pfam" id="PF13378">
    <property type="entry name" value="MR_MLE_C"/>
    <property type="match status" value="1"/>
</dbReference>
<evidence type="ECO:0000313" key="6">
    <source>
        <dbReference type="Proteomes" id="UP000320496"/>
    </source>
</evidence>
<keyword evidence="5" id="KW-0456">Lyase</keyword>
<dbReference type="AlphaFoldDB" id="A0A517Z9A8"/>
<evidence type="ECO:0000256" key="2">
    <source>
        <dbReference type="ARBA" id="ARBA00022723"/>
    </source>
</evidence>
<dbReference type="EMBL" id="CP036275">
    <property type="protein sequence ID" value="QDU39060.1"/>
    <property type="molecule type" value="Genomic_DNA"/>
</dbReference>
<dbReference type="CDD" id="cd03316">
    <property type="entry name" value="MR_like"/>
    <property type="match status" value="1"/>
</dbReference>
<dbReference type="OrthoDB" id="9785902at2"/>
<dbReference type="InterPro" id="IPR029065">
    <property type="entry name" value="Enolase_C-like"/>
</dbReference>
<dbReference type="SFLD" id="SFLDG00179">
    <property type="entry name" value="mandelate_racemase"/>
    <property type="match status" value="1"/>
</dbReference>
<keyword evidence="6" id="KW-1185">Reference proteome</keyword>
<dbReference type="EC" id="4.2.1.90" evidence="5"/>
<proteinExistence type="predicted"/>
<protein>
    <submittedName>
        <fullName evidence="5">L-rhamnonate dehydratase</fullName>
        <ecNumber evidence="5">4.2.1.90</ecNumber>
    </submittedName>
</protein>
<dbReference type="Gene3D" id="3.20.20.120">
    <property type="entry name" value="Enolase-like C-terminal domain"/>
    <property type="match status" value="1"/>
</dbReference>
<accession>A0A517Z9A8</accession>